<dbReference type="HOGENOM" id="CLU_000422_16_1_3"/>
<dbReference type="InterPro" id="IPR010046">
    <property type="entry name" value="Mopterin_OxRdtse_a_bac"/>
</dbReference>
<keyword evidence="3" id="KW-0411">Iron-sulfur</keyword>
<dbReference type="NCBIfam" id="TIGR01701">
    <property type="entry name" value="Fdhalpha-like"/>
    <property type="match status" value="1"/>
</dbReference>
<evidence type="ECO:0000313" key="7">
    <source>
        <dbReference type="Proteomes" id="UP000010475"/>
    </source>
</evidence>
<evidence type="ECO:0000256" key="3">
    <source>
        <dbReference type="ARBA" id="ARBA00023014"/>
    </source>
</evidence>
<dbReference type="STRING" id="56107.Cylst_2358"/>
<dbReference type="Gene3D" id="2.40.40.20">
    <property type="match status" value="1"/>
</dbReference>
<dbReference type="PANTHER" id="PTHR43105">
    <property type="entry name" value="RESPIRATORY NITRATE REDUCTASE"/>
    <property type="match status" value="1"/>
</dbReference>
<dbReference type="InterPro" id="IPR006656">
    <property type="entry name" value="Mopterin_OxRdtase"/>
</dbReference>
<dbReference type="EMBL" id="CP003642">
    <property type="protein sequence ID" value="AFZ24584.1"/>
    <property type="molecule type" value="Genomic_DNA"/>
</dbReference>
<dbReference type="PANTHER" id="PTHR43105:SF4">
    <property type="entry name" value="PROTEIN YDEP"/>
    <property type="match status" value="1"/>
</dbReference>
<dbReference type="GO" id="GO:0008863">
    <property type="term" value="F:formate dehydrogenase (NAD+) activity"/>
    <property type="evidence" value="ECO:0007669"/>
    <property type="project" value="InterPro"/>
</dbReference>
<accession>K9WXP6</accession>
<dbReference type="InterPro" id="IPR050123">
    <property type="entry name" value="Prok_molybdopt-oxidoreductase"/>
</dbReference>
<dbReference type="Gene3D" id="3.40.228.10">
    <property type="entry name" value="Dimethylsulfoxide Reductase, domain 2"/>
    <property type="match status" value="1"/>
</dbReference>
<keyword evidence="2" id="KW-0408">Iron</keyword>
<dbReference type="Pfam" id="PF00384">
    <property type="entry name" value="Molybdopterin"/>
    <property type="match status" value="1"/>
</dbReference>
<gene>
    <name evidence="6" type="ORF">Cylst_2358</name>
</gene>
<evidence type="ECO:0000259" key="4">
    <source>
        <dbReference type="Pfam" id="PF00384"/>
    </source>
</evidence>
<dbReference type="Pfam" id="PF01568">
    <property type="entry name" value="Molydop_binding"/>
    <property type="match status" value="1"/>
</dbReference>
<reference evidence="6 7" key="1">
    <citation type="submission" date="2012-06" db="EMBL/GenBank/DDBJ databases">
        <title>Finished chromosome of genome of Cylindrospermum stagnale PCC 7417.</title>
        <authorList>
            <consortium name="US DOE Joint Genome Institute"/>
            <person name="Gugger M."/>
            <person name="Coursin T."/>
            <person name="Rippka R."/>
            <person name="Tandeau De Marsac N."/>
            <person name="Huntemann M."/>
            <person name="Wei C.-L."/>
            <person name="Han J."/>
            <person name="Detter J.C."/>
            <person name="Han C."/>
            <person name="Tapia R."/>
            <person name="Chen A."/>
            <person name="Kyrpides N."/>
            <person name="Mavromatis K."/>
            <person name="Markowitz V."/>
            <person name="Szeto E."/>
            <person name="Ivanova N."/>
            <person name="Pagani I."/>
            <person name="Pati A."/>
            <person name="Goodwin L."/>
            <person name="Nordberg H.P."/>
            <person name="Cantor M.N."/>
            <person name="Hua S.X."/>
            <person name="Woyke T."/>
            <person name="Kerfeld C.A."/>
        </authorList>
    </citation>
    <scope>NUCLEOTIDE SEQUENCE [LARGE SCALE GENOMIC DNA]</scope>
    <source>
        <strain evidence="6 7">PCC 7417</strain>
    </source>
</reference>
<dbReference type="PATRIC" id="fig|56107.3.peg.2603"/>
<dbReference type="Gene3D" id="3.40.50.740">
    <property type="match status" value="1"/>
</dbReference>
<evidence type="ECO:0000256" key="2">
    <source>
        <dbReference type="ARBA" id="ARBA00023004"/>
    </source>
</evidence>
<organism evidence="6 7">
    <name type="scientific">Cylindrospermum stagnale PCC 7417</name>
    <dbReference type="NCBI Taxonomy" id="56107"/>
    <lineage>
        <taxon>Bacteria</taxon>
        <taxon>Bacillati</taxon>
        <taxon>Cyanobacteriota</taxon>
        <taxon>Cyanophyceae</taxon>
        <taxon>Nostocales</taxon>
        <taxon>Nostocaceae</taxon>
        <taxon>Cylindrospermum</taxon>
    </lineage>
</organism>
<keyword evidence="1" id="KW-0479">Metal-binding</keyword>
<dbReference type="AlphaFoldDB" id="K9WXP6"/>
<feature type="domain" description="Molybdopterin dinucleotide-binding" evidence="5">
    <location>
        <begin position="653"/>
        <end position="753"/>
    </location>
</feature>
<evidence type="ECO:0000259" key="5">
    <source>
        <dbReference type="Pfam" id="PF01568"/>
    </source>
</evidence>
<sequence length="760" mass="84020">MMDKDNLHNIHSLPLLEETNENMPEFGGGLPIIKYWANHTLSPEGPKLWKTLLHKSACLSCAWGTGGQKGGFTNEEGEKLQRCMKSVEAISAEIKPPVPSHFFEQHSINELQKLTSLEADGLGRLSFPVILRQGKSHYERISWDEIYEIALSAFRKTPERVASYSSGRSSNEAAFLLQLMMRSLGSNNLADCSDLCHAPSTFALNQMFGSGTSMVSLADLKQSDCVVLIGSNAPANHPRLINELIQLRDRGGKIIVINPLIEIGLVKFASPAYPIKSLLKGSEIASHYIQPIPGSDVAVFLGIQKALIEKDLVNYEFLQQYTEGWLAIIEQVRSLNWEIILQTCGISREEIEIAAEMIGTSQRVVFAWAMGITQQANGVDNVFSIANTALLTGNVGKLGAGTMPIRGHSNVQGFGSMGVTVHQLKQEMQSALEKLLGRSLSRVKGYNAHTLIEAADAGKVDTLLCLGGNLYAASPNSTQIKRALGNIETIIYLATKPNLGHFNGLASKNTIIIPVFNRFENPHKTTVESGNNFVRLNDQGKTHLKDADLIPEVEFLTELAHRIHGEYPVNWRKLQDTKYIRQLIAQTVPGYENLATIDQTKEEFTISDRILTAPLFKTPSGKAYMFITPLPDLTLPVAKDLGIPDGTKGVIVTLMTGRSYAQHNTVVYQIEDKFRGMPHRNCILMNRSDVESASLREHQRVTVQGNVGKLENVEIIYGAMRPGSALMFYPEVNVIFKPQIEERSGTPAYKRVPAFVYPEN</sequence>
<feature type="domain" description="Molybdopterin oxidoreductase" evidence="4">
    <location>
        <begin position="124"/>
        <end position="492"/>
    </location>
</feature>
<dbReference type="Proteomes" id="UP000010475">
    <property type="component" value="Chromosome"/>
</dbReference>
<dbReference type="GO" id="GO:0051539">
    <property type="term" value="F:4 iron, 4 sulfur cluster binding"/>
    <property type="evidence" value="ECO:0007669"/>
    <property type="project" value="InterPro"/>
</dbReference>
<keyword evidence="7" id="KW-1185">Reference proteome</keyword>
<protein>
    <submittedName>
        <fullName evidence="6">Molybdopterin-dependent oxidoreductase alpha subunit</fullName>
    </submittedName>
</protein>
<dbReference type="InterPro" id="IPR009010">
    <property type="entry name" value="Asp_de-COase-like_dom_sf"/>
</dbReference>
<dbReference type="SUPFAM" id="SSF53706">
    <property type="entry name" value="Formate dehydrogenase/DMSO reductase, domains 1-3"/>
    <property type="match status" value="1"/>
</dbReference>
<dbReference type="RefSeq" id="WP_015207838.1">
    <property type="nucleotide sequence ID" value="NC_019757.1"/>
</dbReference>
<dbReference type="GO" id="GO:0043546">
    <property type="term" value="F:molybdopterin cofactor binding"/>
    <property type="evidence" value="ECO:0007669"/>
    <property type="project" value="InterPro"/>
</dbReference>
<name>K9WXP6_9NOST</name>
<evidence type="ECO:0000313" key="6">
    <source>
        <dbReference type="EMBL" id="AFZ24584.1"/>
    </source>
</evidence>
<dbReference type="KEGG" id="csg:Cylst_2358"/>
<dbReference type="SUPFAM" id="SSF50692">
    <property type="entry name" value="ADC-like"/>
    <property type="match status" value="1"/>
</dbReference>
<dbReference type="GO" id="GO:0016020">
    <property type="term" value="C:membrane"/>
    <property type="evidence" value="ECO:0007669"/>
    <property type="project" value="TreeGrafter"/>
</dbReference>
<dbReference type="InterPro" id="IPR006657">
    <property type="entry name" value="MoPterin_dinucl-bd_dom"/>
</dbReference>
<proteinExistence type="predicted"/>
<dbReference type="PIRSF" id="PIRSF000144">
    <property type="entry name" value="CbbBc"/>
    <property type="match status" value="1"/>
</dbReference>
<dbReference type="GO" id="GO:0030151">
    <property type="term" value="F:molybdenum ion binding"/>
    <property type="evidence" value="ECO:0007669"/>
    <property type="project" value="InterPro"/>
</dbReference>
<evidence type="ECO:0000256" key="1">
    <source>
        <dbReference type="ARBA" id="ARBA00022723"/>
    </source>
</evidence>
<dbReference type="eggNOG" id="COG0243">
    <property type="taxonomic scope" value="Bacteria"/>
</dbReference>